<proteinExistence type="predicted"/>
<feature type="non-terminal residue" evidence="2">
    <location>
        <position position="94"/>
    </location>
</feature>
<dbReference type="SUPFAM" id="SSF141868">
    <property type="entry name" value="EAL domain-like"/>
    <property type="match status" value="1"/>
</dbReference>
<dbReference type="PROSITE" id="PS50883">
    <property type="entry name" value="EAL"/>
    <property type="match status" value="1"/>
</dbReference>
<gene>
    <name evidence="2" type="ORF">DC045_23545</name>
</gene>
<reference evidence="2 3" key="1">
    <citation type="journal article" date="2018" name="Nat. Biotechnol.">
        <title>A standardized bacterial taxonomy based on genome phylogeny substantially revises the tree of life.</title>
        <authorList>
            <person name="Parks D.H."/>
            <person name="Chuvochina M."/>
            <person name="Waite D.W."/>
            <person name="Rinke C."/>
            <person name="Skarshewski A."/>
            <person name="Chaumeil P.A."/>
            <person name="Hugenholtz P."/>
        </authorList>
    </citation>
    <scope>NUCLEOTIDE SEQUENCE [LARGE SCALE GENOMIC DNA]</scope>
    <source>
        <strain evidence="2">UBA9380</strain>
    </source>
</reference>
<sequence length="94" mass="10382">VEALVRWEHSTRGLVSPGDFIPLAEETGQIVALGKQILYKACRDMVELQSAGFRDCKVAVNVSPIQIRKEGFRETVQEALTRSGLSPEALELEV</sequence>
<evidence type="ECO:0000313" key="3">
    <source>
        <dbReference type="Proteomes" id="UP000263489"/>
    </source>
</evidence>
<feature type="non-terminal residue" evidence="2">
    <location>
        <position position="1"/>
    </location>
</feature>
<evidence type="ECO:0000259" key="1">
    <source>
        <dbReference type="PROSITE" id="PS50883"/>
    </source>
</evidence>
<dbReference type="AlphaFoldDB" id="A0A352J0J2"/>
<feature type="domain" description="EAL" evidence="1">
    <location>
        <begin position="1"/>
        <end position="94"/>
    </location>
</feature>
<dbReference type="GO" id="GO:0071111">
    <property type="term" value="F:cyclic-guanylate-specific phosphodiesterase activity"/>
    <property type="evidence" value="ECO:0007669"/>
    <property type="project" value="InterPro"/>
</dbReference>
<dbReference type="InterPro" id="IPR035919">
    <property type="entry name" value="EAL_sf"/>
</dbReference>
<accession>A0A352J0J2</accession>
<dbReference type="EMBL" id="DNNA01000353">
    <property type="protein sequence ID" value="HBC37225.1"/>
    <property type="molecule type" value="Genomic_DNA"/>
</dbReference>
<evidence type="ECO:0000313" key="2">
    <source>
        <dbReference type="EMBL" id="HBC37225.1"/>
    </source>
</evidence>
<dbReference type="InterPro" id="IPR050706">
    <property type="entry name" value="Cyclic-di-GMP_PDE-like"/>
</dbReference>
<dbReference type="Proteomes" id="UP000263489">
    <property type="component" value="Unassembled WGS sequence"/>
</dbReference>
<name>A0A352J0J2_9GAMM</name>
<protein>
    <recommendedName>
        <fullName evidence="1">EAL domain-containing protein</fullName>
    </recommendedName>
</protein>
<dbReference type="PANTHER" id="PTHR33121:SF70">
    <property type="entry name" value="SIGNALING PROTEIN YKOW"/>
    <property type="match status" value="1"/>
</dbReference>
<dbReference type="PANTHER" id="PTHR33121">
    <property type="entry name" value="CYCLIC DI-GMP PHOSPHODIESTERASE PDEF"/>
    <property type="match status" value="1"/>
</dbReference>
<organism evidence="2 3">
    <name type="scientific">Marinobacter adhaerens</name>
    <dbReference type="NCBI Taxonomy" id="1033846"/>
    <lineage>
        <taxon>Bacteria</taxon>
        <taxon>Pseudomonadati</taxon>
        <taxon>Pseudomonadota</taxon>
        <taxon>Gammaproteobacteria</taxon>
        <taxon>Pseudomonadales</taxon>
        <taxon>Marinobacteraceae</taxon>
        <taxon>Marinobacter</taxon>
    </lineage>
</organism>
<dbReference type="CDD" id="cd01948">
    <property type="entry name" value="EAL"/>
    <property type="match status" value="1"/>
</dbReference>
<dbReference type="Gene3D" id="3.20.20.450">
    <property type="entry name" value="EAL domain"/>
    <property type="match status" value="1"/>
</dbReference>
<dbReference type="Pfam" id="PF00563">
    <property type="entry name" value="EAL"/>
    <property type="match status" value="1"/>
</dbReference>
<dbReference type="InterPro" id="IPR001633">
    <property type="entry name" value="EAL_dom"/>
</dbReference>
<comment type="caution">
    <text evidence="2">The sequence shown here is derived from an EMBL/GenBank/DDBJ whole genome shotgun (WGS) entry which is preliminary data.</text>
</comment>